<dbReference type="RefSeq" id="XP_064766985.1">
    <property type="nucleotide sequence ID" value="XM_064910865.1"/>
</dbReference>
<evidence type="ECO:0000256" key="8">
    <source>
        <dbReference type="SAM" id="Phobius"/>
    </source>
</evidence>
<dbReference type="Proteomes" id="UP001498771">
    <property type="component" value="Unassembled WGS sequence"/>
</dbReference>
<feature type="transmembrane region" description="Helical" evidence="8">
    <location>
        <begin position="219"/>
        <end position="243"/>
    </location>
</feature>
<feature type="region of interest" description="Disordered" evidence="7">
    <location>
        <begin position="446"/>
        <end position="473"/>
    </location>
</feature>
<protein>
    <submittedName>
        <fullName evidence="10">Sodium/hydrogen exchanger family-domain-containing protein</fullName>
    </submittedName>
</protein>
<feature type="transmembrane region" description="Helical" evidence="8">
    <location>
        <begin position="24"/>
        <end position="41"/>
    </location>
</feature>
<keyword evidence="3 8" id="KW-0812">Transmembrane</keyword>
<evidence type="ECO:0000256" key="1">
    <source>
        <dbReference type="ARBA" id="ARBA00004141"/>
    </source>
</evidence>
<evidence type="ECO:0000256" key="7">
    <source>
        <dbReference type="SAM" id="MobiDB-lite"/>
    </source>
</evidence>
<dbReference type="InterPro" id="IPR006153">
    <property type="entry name" value="Cation/H_exchanger_TM"/>
</dbReference>
<feature type="compositionally biased region" description="Basic and acidic residues" evidence="7">
    <location>
        <begin position="446"/>
        <end position="455"/>
    </location>
</feature>
<evidence type="ECO:0000313" key="11">
    <source>
        <dbReference type="Proteomes" id="UP001498771"/>
    </source>
</evidence>
<evidence type="ECO:0000256" key="4">
    <source>
        <dbReference type="ARBA" id="ARBA00022989"/>
    </source>
</evidence>
<feature type="transmembrane region" description="Helical" evidence="8">
    <location>
        <begin position="118"/>
        <end position="142"/>
    </location>
</feature>
<feature type="domain" description="Cation/H+ exchanger transmembrane" evidence="9">
    <location>
        <begin position="33"/>
        <end position="421"/>
    </location>
</feature>
<keyword evidence="6 8" id="KW-0472">Membrane</keyword>
<sequence>MAGAASTSVFSGRDPSEYDSSDPLVLFIIQLVIILVLCRILQYPLAYLRQPRVIAEVIGGVLLGPSVMARIPNFSDKIFPSESFPILTLVANLGLVFFLFLVGLELDMSLVIKNIKTASTVAFMGMAIPFGLGFAVSVGLYNQFSDEADGNVSFGIYGLFVGTAMSITAFPVLARILTELKLLSSYVGIVVLSAGVANDIVGWILLALTVALVNASSGIIVLYIFLVAFGWTAVLFVVIKPLLLYAAKKTGSLEEHSPSQLMILLIFLLIVTSAFITDIIGIHAIFGAFLAGMVMPEDKAFRAAVVDKIELIITLLFLPLYFVLSGLKTNLGLLNDGITWAYTVAIIVVGFVSKFAGASLAARYNGLHLRESMAVGSLMSCKGLVELIVLNVGLQAGILSQRVFTMFVVMALVLTFITTPLTLWIYPTSYREKMAYVHEVEMRRASADADDEHNGEPSTTASTPAPRPSVDENDLEAVPTVEKHLWRKQPLRQMKAAMRFPRYI</sequence>
<evidence type="ECO:0000313" key="10">
    <source>
        <dbReference type="EMBL" id="KAK7203952.1"/>
    </source>
</evidence>
<dbReference type="GeneID" id="90036377"/>
<gene>
    <name evidence="10" type="ORF">BZA70DRAFT_259736</name>
</gene>
<evidence type="ECO:0000256" key="2">
    <source>
        <dbReference type="ARBA" id="ARBA00022448"/>
    </source>
</evidence>
<evidence type="ECO:0000256" key="3">
    <source>
        <dbReference type="ARBA" id="ARBA00022692"/>
    </source>
</evidence>
<keyword evidence="2" id="KW-0813">Transport</keyword>
<evidence type="ECO:0000256" key="6">
    <source>
        <dbReference type="ARBA" id="ARBA00023136"/>
    </source>
</evidence>
<dbReference type="Pfam" id="PF00999">
    <property type="entry name" value="Na_H_Exchanger"/>
    <property type="match status" value="1"/>
</dbReference>
<name>A0ABR1F2A2_9ASCO</name>
<proteinExistence type="predicted"/>
<feature type="transmembrane region" description="Helical" evidence="8">
    <location>
        <begin position="84"/>
        <end position="106"/>
    </location>
</feature>
<keyword evidence="11" id="KW-1185">Reference proteome</keyword>
<feature type="transmembrane region" description="Helical" evidence="8">
    <location>
        <begin position="53"/>
        <end position="72"/>
    </location>
</feature>
<feature type="transmembrane region" description="Helical" evidence="8">
    <location>
        <begin position="339"/>
        <end position="362"/>
    </location>
</feature>
<dbReference type="InterPro" id="IPR038770">
    <property type="entry name" value="Na+/solute_symporter_sf"/>
</dbReference>
<feature type="transmembrane region" description="Helical" evidence="8">
    <location>
        <begin position="154"/>
        <end position="174"/>
    </location>
</feature>
<evidence type="ECO:0000259" key="9">
    <source>
        <dbReference type="Pfam" id="PF00999"/>
    </source>
</evidence>
<comment type="subcellular location">
    <subcellularLocation>
        <location evidence="1">Membrane</location>
        <topology evidence="1">Multi-pass membrane protein</topology>
    </subcellularLocation>
</comment>
<reference evidence="10 11" key="1">
    <citation type="submission" date="2024-03" db="EMBL/GenBank/DDBJ databases">
        <title>Genome-scale model development and genomic sequencing of the oleaginous clade Lipomyces.</title>
        <authorList>
            <consortium name="Lawrence Berkeley National Laboratory"/>
            <person name="Czajka J.J."/>
            <person name="Han Y."/>
            <person name="Kim J."/>
            <person name="Mondo S.J."/>
            <person name="Hofstad B.A."/>
            <person name="Robles A."/>
            <person name="Haridas S."/>
            <person name="Riley R."/>
            <person name="LaButti K."/>
            <person name="Pangilinan J."/>
            <person name="Andreopoulos W."/>
            <person name="Lipzen A."/>
            <person name="Yan J."/>
            <person name="Wang M."/>
            <person name="Ng V."/>
            <person name="Grigoriev I.V."/>
            <person name="Spatafora J.W."/>
            <person name="Magnuson J.K."/>
            <person name="Baker S.E."/>
            <person name="Pomraning K.R."/>
        </authorList>
    </citation>
    <scope>NUCLEOTIDE SEQUENCE [LARGE SCALE GENOMIC DNA]</scope>
    <source>
        <strain evidence="10 11">Phaff 52-87</strain>
    </source>
</reference>
<dbReference type="InterPro" id="IPR050794">
    <property type="entry name" value="CPA2_transporter"/>
</dbReference>
<keyword evidence="4 8" id="KW-1133">Transmembrane helix</keyword>
<dbReference type="PANTHER" id="PTHR32468:SF0">
    <property type="entry name" value="K(+)_H(+) ANTIPORTER 1"/>
    <property type="match status" value="1"/>
</dbReference>
<evidence type="ECO:0000256" key="5">
    <source>
        <dbReference type="ARBA" id="ARBA00023065"/>
    </source>
</evidence>
<dbReference type="PANTHER" id="PTHR32468">
    <property type="entry name" value="CATION/H + ANTIPORTER"/>
    <property type="match status" value="1"/>
</dbReference>
<dbReference type="Gene3D" id="1.20.1530.20">
    <property type="match status" value="1"/>
</dbReference>
<feature type="transmembrane region" description="Helical" evidence="8">
    <location>
        <begin position="263"/>
        <end position="289"/>
    </location>
</feature>
<keyword evidence="5" id="KW-0406">Ion transport</keyword>
<organism evidence="10 11">
    <name type="scientific">Myxozyma melibiosi</name>
    <dbReference type="NCBI Taxonomy" id="54550"/>
    <lineage>
        <taxon>Eukaryota</taxon>
        <taxon>Fungi</taxon>
        <taxon>Dikarya</taxon>
        <taxon>Ascomycota</taxon>
        <taxon>Saccharomycotina</taxon>
        <taxon>Lipomycetes</taxon>
        <taxon>Lipomycetales</taxon>
        <taxon>Lipomycetaceae</taxon>
        <taxon>Myxozyma</taxon>
    </lineage>
</organism>
<accession>A0ABR1F2A2</accession>
<feature type="transmembrane region" description="Helical" evidence="8">
    <location>
        <begin position="186"/>
        <end position="213"/>
    </location>
</feature>
<feature type="transmembrane region" description="Helical" evidence="8">
    <location>
        <begin position="309"/>
        <end position="327"/>
    </location>
</feature>
<comment type="caution">
    <text evidence="10">The sequence shown here is derived from an EMBL/GenBank/DDBJ whole genome shotgun (WGS) entry which is preliminary data.</text>
</comment>
<feature type="transmembrane region" description="Helical" evidence="8">
    <location>
        <begin position="406"/>
        <end position="426"/>
    </location>
</feature>
<dbReference type="EMBL" id="JBBJBU010000010">
    <property type="protein sequence ID" value="KAK7203952.1"/>
    <property type="molecule type" value="Genomic_DNA"/>
</dbReference>